<evidence type="ECO:0000313" key="3">
    <source>
        <dbReference type="Proteomes" id="UP000006727"/>
    </source>
</evidence>
<dbReference type="EnsemblPlants" id="Pp3c1_26899V3.1">
    <property type="protein sequence ID" value="Pp3c1_26899V3.1"/>
    <property type="gene ID" value="Pp3c1_26899"/>
</dbReference>
<sequence length="53" mass="6451">MSPCQHLEDFSWSLQEKLTRNWVPQHFGRCFQDNSEHCAVLNFRSIYLWSFCK</sequence>
<dbReference type="AlphaFoldDB" id="A0A2K1L9V9"/>
<evidence type="ECO:0000313" key="2">
    <source>
        <dbReference type="EnsemblPlants" id="Pp3c1_26899V3.1"/>
    </source>
</evidence>
<reference evidence="1 3" key="2">
    <citation type="journal article" date="2018" name="Plant J.">
        <title>The Physcomitrella patens chromosome-scale assembly reveals moss genome structure and evolution.</title>
        <authorList>
            <person name="Lang D."/>
            <person name="Ullrich K.K."/>
            <person name="Murat F."/>
            <person name="Fuchs J."/>
            <person name="Jenkins J."/>
            <person name="Haas F.B."/>
            <person name="Piednoel M."/>
            <person name="Gundlach H."/>
            <person name="Van Bel M."/>
            <person name="Meyberg R."/>
            <person name="Vives C."/>
            <person name="Morata J."/>
            <person name="Symeonidi A."/>
            <person name="Hiss M."/>
            <person name="Muchero W."/>
            <person name="Kamisugi Y."/>
            <person name="Saleh O."/>
            <person name="Blanc G."/>
            <person name="Decker E.L."/>
            <person name="van Gessel N."/>
            <person name="Grimwood J."/>
            <person name="Hayes R.D."/>
            <person name="Graham S.W."/>
            <person name="Gunter L.E."/>
            <person name="McDaniel S.F."/>
            <person name="Hoernstein S.N.W."/>
            <person name="Larsson A."/>
            <person name="Li F.W."/>
            <person name="Perroud P.F."/>
            <person name="Phillips J."/>
            <person name="Ranjan P."/>
            <person name="Rokshar D.S."/>
            <person name="Rothfels C.J."/>
            <person name="Schneider L."/>
            <person name="Shu S."/>
            <person name="Stevenson D.W."/>
            <person name="Thummler F."/>
            <person name="Tillich M."/>
            <person name="Villarreal Aguilar J.C."/>
            <person name="Widiez T."/>
            <person name="Wong G.K."/>
            <person name="Wymore A."/>
            <person name="Zhang Y."/>
            <person name="Zimmer A.D."/>
            <person name="Quatrano R.S."/>
            <person name="Mayer K.F.X."/>
            <person name="Goodstein D."/>
            <person name="Casacuberta J.M."/>
            <person name="Vandepoele K."/>
            <person name="Reski R."/>
            <person name="Cuming A.C."/>
            <person name="Tuskan G.A."/>
            <person name="Maumus F."/>
            <person name="Salse J."/>
            <person name="Schmutz J."/>
            <person name="Rensing S.A."/>
        </authorList>
    </citation>
    <scope>NUCLEOTIDE SEQUENCE [LARGE SCALE GENOMIC DNA]</scope>
    <source>
        <strain evidence="2 3">cv. Gransden 2004</strain>
    </source>
</reference>
<dbReference type="InParanoid" id="A0A2K1L9V9"/>
<protein>
    <submittedName>
        <fullName evidence="1 2">Uncharacterized protein</fullName>
    </submittedName>
</protein>
<gene>
    <name evidence="1" type="ORF">PHYPA_001227</name>
</gene>
<accession>A0A2K1L9V9</accession>
<evidence type="ECO:0000313" key="1">
    <source>
        <dbReference type="EMBL" id="PNR62803.1"/>
    </source>
</evidence>
<organism evidence="1">
    <name type="scientific">Physcomitrium patens</name>
    <name type="common">Spreading-leaved earth moss</name>
    <name type="synonym">Physcomitrella patens</name>
    <dbReference type="NCBI Taxonomy" id="3218"/>
    <lineage>
        <taxon>Eukaryota</taxon>
        <taxon>Viridiplantae</taxon>
        <taxon>Streptophyta</taxon>
        <taxon>Embryophyta</taxon>
        <taxon>Bryophyta</taxon>
        <taxon>Bryophytina</taxon>
        <taxon>Bryopsida</taxon>
        <taxon>Funariidae</taxon>
        <taxon>Funariales</taxon>
        <taxon>Funariaceae</taxon>
        <taxon>Physcomitrium</taxon>
    </lineage>
</organism>
<keyword evidence="3" id="KW-1185">Reference proteome</keyword>
<reference evidence="2" key="3">
    <citation type="submission" date="2020-12" db="UniProtKB">
        <authorList>
            <consortium name="EnsemblPlants"/>
        </authorList>
    </citation>
    <scope>IDENTIFICATION</scope>
</reference>
<proteinExistence type="predicted"/>
<dbReference type="Gramene" id="Pp3c1_26899V3.1">
    <property type="protein sequence ID" value="Pp3c1_26899V3.1"/>
    <property type="gene ID" value="Pp3c1_26899"/>
</dbReference>
<reference evidence="1 3" key="1">
    <citation type="journal article" date="2008" name="Science">
        <title>The Physcomitrella genome reveals evolutionary insights into the conquest of land by plants.</title>
        <authorList>
            <person name="Rensing S."/>
            <person name="Lang D."/>
            <person name="Zimmer A."/>
            <person name="Terry A."/>
            <person name="Salamov A."/>
            <person name="Shapiro H."/>
            <person name="Nishiyama T."/>
            <person name="Perroud P.-F."/>
            <person name="Lindquist E."/>
            <person name="Kamisugi Y."/>
            <person name="Tanahashi T."/>
            <person name="Sakakibara K."/>
            <person name="Fujita T."/>
            <person name="Oishi K."/>
            <person name="Shin-I T."/>
            <person name="Kuroki Y."/>
            <person name="Toyoda A."/>
            <person name="Suzuki Y."/>
            <person name="Hashimoto A."/>
            <person name="Yamaguchi K."/>
            <person name="Sugano A."/>
            <person name="Kohara Y."/>
            <person name="Fujiyama A."/>
            <person name="Anterola A."/>
            <person name="Aoki S."/>
            <person name="Ashton N."/>
            <person name="Barbazuk W.B."/>
            <person name="Barker E."/>
            <person name="Bennetzen J."/>
            <person name="Bezanilla M."/>
            <person name="Blankenship R."/>
            <person name="Cho S.H."/>
            <person name="Dutcher S."/>
            <person name="Estelle M."/>
            <person name="Fawcett J.A."/>
            <person name="Gundlach H."/>
            <person name="Hanada K."/>
            <person name="Heyl A."/>
            <person name="Hicks K.A."/>
            <person name="Hugh J."/>
            <person name="Lohr M."/>
            <person name="Mayer K."/>
            <person name="Melkozernov A."/>
            <person name="Murata T."/>
            <person name="Nelson D."/>
            <person name="Pils B."/>
            <person name="Prigge M."/>
            <person name="Reiss B."/>
            <person name="Renner T."/>
            <person name="Rombauts S."/>
            <person name="Rushton P."/>
            <person name="Sanderfoot A."/>
            <person name="Schween G."/>
            <person name="Shiu S.-H."/>
            <person name="Stueber K."/>
            <person name="Theodoulou F.L."/>
            <person name="Tu H."/>
            <person name="Van de Peer Y."/>
            <person name="Verrier P.J."/>
            <person name="Waters E."/>
            <person name="Wood A."/>
            <person name="Yang L."/>
            <person name="Cove D."/>
            <person name="Cuming A."/>
            <person name="Hasebe M."/>
            <person name="Lucas S."/>
            <person name="Mishler D.B."/>
            <person name="Reski R."/>
            <person name="Grigoriev I."/>
            <person name="Quatrano R.S."/>
            <person name="Boore J.L."/>
        </authorList>
    </citation>
    <scope>NUCLEOTIDE SEQUENCE [LARGE SCALE GENOMIC DNA]</scope>
    <source>
        <strain evidence="2 3">cv. Gransden 2004</strain>
    </source>
</reference>
<name>A0A2K1L9V9_PHYPA</name>
<dbReference type="Proteomes" id="UP000006727">
    <property type="component" value="Chromosome 1"/>
</dbReference>
<dbReference type="EMBL" id="ABEU02000001">
    <property type="protein sequence ID" value="PNR62803.1"/>
    <property type="molecule type" value="Genomic_DNA"/>
</dbReference>